<dbReference type="AlphaFoldDB" id="A0A6N9TG38"/>
<keyword evidence="2" id="KW-1185">Reference proteome</keyword>
<organism evidence="1 2">
    <name type="scientific">Alteromonas genovensis</name>
    <dbReference type="NCBI Taxonomy" id="471225"/>
    <lineage>
        <taxon>Bacteria</taxon>
        <taxon>Pseudomonadati</taxon>
        <taxon>Pseudomonadota</taxon>
        <taxon>Gammaproteobacteria</taxon>
        <taxon>Alteromonadales</taxon>
        <taxon>Alteromonadaceae</taxon>
        <taxon>Alteromonas/Salinimonas group</taxon>
        <taxon>Alteromonas</taxon>
    </lineage>
</organism>
<comment type="caution">
    <text evidence="1">The sequence shown here is derived from an EMBL/GenBank/DDBJ whole genome shotgun (WGS) entry which is preliminary data.</text>
</comment>
<reference evidence="1 2" key="1">
    <citation type="submission" date="2020-01" db="EMBL/GenBank/DDBJ databases">
        <title>Genomes of bacteria type strains.</title>
        <authorList>
            <person name="Chen J."/>
            <person name="Zhu S."/>
            <person name="Yang J."/>
        </authorList>
    </citation>
    <scope>NUCLEOTIDE SEQUENCE [LARGE SCALE GENOMIC DNA]</scope>
    <source>
        <strain evidence="1 2">LMG 24078</strain>
    </source>
</reference>
<protein>
    <submittedName>
        <fullName evidence="1">Shikimate kinase</fullName>
    </submittedName>
</protein>
<gene>
    <name evidence="1" type="ORF">GTQ48_12180</name>
</gene>
<evidence type="ECO:0000313" key="2">
    <source>
        <dbReference type="Proteomes" id="UP000471381"/>
    </source>
</evidence>
<dbReference type="RefSeq" id="WP_163106947.1">
    <property type="nucleotide sequence ID" value="NZ_JAAAWO010000009.1"/>
</dbReference>
<dbReference type="Gene3D" id="3.40.50.300">
    <property type="entry name" value="P-loop containing nucleotide triphosphate hydrolases"/>
    <property type="match status" value="1"/>
</dbReference>
<dbReference type="EMBL" id="JAAAWO010000009">
    <property type="protein sequence ID" value="NDW16277.1"/>
    <property type="molecule type" value="Genomic_DNA"/>
</dbReference>
<dbReference type="PANTHER" id="PTHR37816">
    <property type="entry name" value="YALI0E33011P"/>
    <property type="match status" value="1"/>
</dbReference>
<dbReference type="GO" id="GO:0016301">
    <property type="term" value="F:kinase activity"/>
    <property type="evidence" value="ECO:0007669"/>
    <property type="project" value="UniProtKB-KW"/>
</dbReference>
<dbReference type="SUPFAM" id="SSF52540">
    <property type="entry name" value="P-loop containing nucleoside triphosphate hydrolases"/>
    <property type="match status" value="1"/>
</dbReference>
<dbReference type="InterPro" id="IPR052922">
    <property type="entry name" value="Cytidylate_Kinase-2"/>
</dbReference>
<dbReference type="InterPro" id="IPR027417">
    <property type="entry name" value="P-loop_NTPase"/>
</dbReference>
<sequence length="169" mass="19125">MLTNTLIFGNSASGKSTLAKELANTYGVAHLDLDTIAWQPQSPPSRMPMAESKALIDAFVNTHTHWVIEGCYSDLLALVVPLASSVLFLNLSVNDCIQNAKNRPWEPHKYESKEAQDANLDMLIHWISQYTERNDTFSKAAHEHLFNSFEGNKRMFESNQAKSRWLSQQ</sequence>
<keyword evidence="1" id="KW-0808">Transferase</keyword>
<proteinExistence type="predicted"/>
<dbReference type="Proteomes" id="UP000471381">
    <property type="component" value="Unassembled WGS sequence"/>
</dbReference>
<keyword evidence="1" id="KW-0418">Kinase</keyword>
<evidence type="ECO:0000313" key="1">
    <source>
        <dbReference type="EMBL" id="NDW16277.1"/>
    </source>
</evidence>
<dbReference type="PANTHER" id="PTHR37816:SF2">
    <property type="entry name" value="DNA TOPOLOGY MODULATION PROTEIN FLAR-RELATED PROTEIN"/>
    <property type="match status" value="1"/>
</dbReference>
<accession>A0A6N9TG38</accession>
<name>A0A6N9TG38_9ALTE</name>